<name>A0A1G1YXA8_9BACT</name>
<organism evidence="1 2">
    <name type="scientific">Candidatus Buchananbacteria bacterium RIFCSPLOWO2_02_FULL_46_11b</name>
    <dbReference type="NCBI Taxonomy" id="1797548"/>
    <lineage>
        <taxon>Bacteria</taxon>
        <taxon>Candidatus Buchananiibacteriota</taxon>
    </lineage>
</organism>
<protein>
    <submittedName>
        <fullName evidence="1">Uncharacterized protein</fullName>
    </submittedName>
</protein>
<dbReference type="AlphaFoldDB" id="A0A1G1YXA8"/>
<dbReference type="EMBL" id="MHIR01000069">
    <property type="protein sequence ID" value="OGY56017.1"/>
    <property type="molecule type" value="Genomic_DNA"/>
</dbReference>
<accession>A0A1G1YXA8</accession>
<dbReference type="Proteomes" id="UP000177408">
    <property type="component" value="Unassembled WGS sequence"/>
</dbReference>
<reference evidence="1 2" key="1">
    <citation type="journal article" date="2016" name="Nat. Commun.">
        <title>Thousands of microbial genomes shed light on interconnected biogeochemical processes in an aquifer system.</title>
        <authorList>
            <person name="Anantharaman K."/>
            <person name="Brown C.T."/>
            <person name="Hug L.A."/>
            <person name="Sharon I."/>
            <person name="Castelle C.J."/>
            <person name="Probst A.J."/>
            <person name="Thomas B.C."/>
            <person name="Singh A."/>
            <person name="Wilkins M.J."/>
            <person name="Karaoz U."/>
            <person name="Brodie E.L."/>
            <person name="Williams K.H."/>
            <person name="Hubbard S.S."/>
            <person name="Banfield J.F."/>
        </authorList>
    </citation>
    <scope>NUCLEOTIDE SEQUENCE [LARGE SCALE GENOMIC DNA]</scope>
</reference>
<proteinExistence type="predicted"/>
<comment type="caution">
    <text evidence="1">The sequence shown here is derived from an EMBL/GenBank/DDBJ whole genome shotgun (WGS) entry which is preliminary data.</text>
</comment>
<evidence type="ECO:0000313" key="2">
    <source>
        <dbReference type="Proteomes" id="UP000177408"/>
    </source>
</evidence>
<gene>
    <name evidence="1" type="ORF">A3H67_02715</name>
</gene>
<evidence type="ECO:0000313" key="1">
    <source>
        <dbReference type="EMBL" id="OGY56017.1"/>
    </source>
</evidence>
<sequence length="273" mass="32331">MKYQNSWKKFWQEKNKLVNKKNELDKLDWRIYQAEIVPKNLFPEEDKSAQGEEIVTVAGFSYIGSKFEKFVIGFTIPSITAMMLNISHQSWLEAENILERHKPFKRGTNTALYIPEEKFKDFFNSMEKRMQSYIFACSAIEHFANMSIPADYEYLKTNKAGEGFKVYKKVDIERYISLDKKLSIILPLIYKIESFVSEPLWQEYLQLKNVRDSLIHFKSKDFQPDGWPKVKSVWNDLVFAVKRNNPAIISKKIIGYYLTNSKNIPRWFTKCHF</sequence>